<comment type="pathway">
    <text evidence="2 11">Protein modification; protein glycosylation.</text>
</comment>
<keyword evidence="7 11" id="KW-0735">Signal-anchor</keyword>
<proteinExistence type="inferred from homology"/>
<evidence type="ECO:0000256" key="3">
    <source>
        <dbReference type="ARBA" id="ARBA00005735"/>
    </source>
</evidence>
<dbReference type="UniPathway" id="UPA00378"/>
<comment type="similarity">
    <text evidence="3 11">Belongs to the glycosyltransferase 7 family.</text>
</comment>
<dbReference type="InterPro" id="IPR027791">
    <property type="entry name" value="Galactosyl_T_C"/>
</dbReference>
<dbReference type="OrthoDB" id="10038994at2759"/>
<keyword evidence="4 11" id="KW-0328">Glycosyltransferase</keyword>
<dbReference type="KEGG" id="bman:114240903"/>
<dbReference type="CDD" id="cd00899">
    <property type="entry name" value="b4GalT"/>
    <property type="match status" value="1"/>
</dbReference>
<dbReference type="Pfam" id="PF13733">
    <property type="entry name" value="Glyco_transf_7N"/>
    <property type="match status" value="1"/>
</dbReference>
<keyword evidence="6 11" id="KW-0812">Transmembrane</keyword>
<reference evidence="15" key="1">
    <citation type="submission" date="2025-08" db="UniProtKB">
        <authorList>
            <consortium name="RefSeq"/>
        </authorList>
    </citation>
    <scope>IDENTIFICATION</scope>
    <source>
        <tissue evidence="15">Silk gland</tissue>
    </source>
</reference>
<comment type="cofactor">
    <cofactor evidence="11">
        <name>Mn(2+)</name>
        <dbReference type="ChEBI" id="CHEBI:29035"/>
    </cofactor>
</comment>
<feature type="domain" description="Galactosyltransferase C-terminal" evidence="12">
    <location>
        <begin position="193"/>
        <end position="270"/>
    </location>
</feature>
<evidence type="ECO:0000256" key="7">
    <source>
        <dbReference type="ARBA" id="ARBA00022968"/>
    </source>
</evidence>
<evidence type="ECO:0000313" key="15">
    <source>
        <dbReference type="RefSeq" id="XP_028027382.1"/>
    </source>
</evidence>
<dbReference type="RefSeq" id="XP_028027382.1">
    <property type="nucleotide sequence ID" value="XM_028171581.1"/>
</dbReference>
<dbReference type="InterPro" id="IPR029044">
    <property type="entry name" value="Nucleotide-diphossugar_trans"/>
</dbReference>
<keyword evidence="8 11" id="KW-1133">Transmembrane helix</keyword>
<dbReference type="PANTHER" id="PTHR19300">
    <property type="entry name" value="BETA-1,4-GALACTOSYLTRANSFERASE"/>
    <property type="match status" value="1"/>
</dbReference>
<dbReference type="GeneID" id="114240903"/>
<keyword evidence="11" id="KW-0464">Manganese</keyword>
<accession>A0A6J2JE98</accession>
<keyword evidence="5 11" id="KW-0808">Transferase</keyword>
<evidence type="ECO:0000256" key="11">
    <source>
        <dbReference type="RuleBase" id="RU368121"/>
    </source>
</evidence>
<feature type="transmembrane region" description="Helical" evidence="11">
    <location>
        <begin position="9"/>
        <end position="28"/>
    </location>
</feature>
<evidence type="ECO:0000259" key="13">
    <source>
        <dbReference type="Pfam" id="PF13733"/>
    </source>
</evidence>
<evidence type="ECO:0000256" key="6">
    <source>
        <dbReference type="ARBA" id="ARBA00022692"/>
    </source>
</evidence>
<dbReference type="InterPro" id="IPR027995">
    <property type="entry name" value="Galactosyl_T_N"/>
</dbReference>
<dbReference type="PRINTS" id="PR02050">
    <property type="entry name" value="B14GALTRFASE"/>
</dbReference>
<dbReference type="GO" id="GO:0006688">
    <property type="term" value="P:glycosphingolipid biosynthetic process"/>
    <property type="evidence" value="ECO:0007669"/>
    <property type="project" value="TreeGrafter"/>
</dbReference>
<evidence type="ECO:0000256" key="5">
    <source>
        <dbReference type="ARBA" id="ARBA00022679"/>
    </source>
</evidence>
<evidence type="ECO:0000256" key="10">
    <source>
        <dbReference type="ARBA" id="ARBA00023180"/>
    </source>
</evidence>
<name>A0A6J2JE98_BOMMA</name>
<dbReference type="AlphaFoldDB" id="A0A6J2JE98"/>
<dbReference type="GO" id="GO:0016020">
    <property type="term" value="C:membrane"/>
    <property type="evidence" value="ECO:0007669"/>
    <property type="project" value="UniProtKB-SubCell"/>
</dbReference>
<dbReference type="GO" id="GO:0005975">
    <property type="term" value="P:carbohydrate metabolic process"/>
    <property type="evidence" value="ECO:0007669"/>
    <property type="project" value="InterPro"/>
</dbReference>
<evidence type="ECO:0000259" key="12">
    <source>
        <dbReference type="Pfam" id="PF02709"/>
    </source>
</evidence>
<keyword evidence="9 11" id="KW-0472">Membrane</keyword>
<comment type="function">
    <text evidence="11">Catalyzes the transfer of galactose onto proteins or lipids.</text>
</comment>
<keyword evidence="14" id="KW-1185">Reference proteome</keyword>
<evidence type="ECO:0000256" key="1">
    <source>
        <dbReference type="ARBA" id="ARBA00004606"/>
    </source>
</evidence>
<dbReference type="SUPFAM" id="SSF53448">
    <property type="entry name" value="Nucleotide-diphospho-sugar transferases"/>
    <property type="match status" value="1"/>
</dbReference>
<keyword evidence="10 11" id="KW-0325">Glycoprotein</keyword>
<feature type="domain" description="Galactosyltransferase N-terminal" evidence="13">
    <location>
        <begin position="86"/>
        <end position="189"/>
    </location>
</feature>
<evidence type="ECO:0000256" key="2">
    <source>
        <dbReference type="ARBA" id="ARBA00004922"/>
    </source>
</evidence>
<protein>
    <recommendedName>
        <fullName evidence="11">Beta-1,4-N-acetylgalactosaminyltransferase</fullName>
        <ecNumber evidence="11">2.4.1.-</ecNumber>
    </recommendedName>
    <alternativeName>
        <fullName evidence="11">Beta-4-GalNAcT</fullName>
    </alternativeName>
</protein>
<evidence type="ECO:0000313" key="14">
    <source>
        <dbReference type="Proteomes" id="UP000504629"/>
    </source>
</evidence>
<evidence type="ECO:0000256" key="9">
    <source>
        <dbReference type="ARBA" id="ARBA00023136"/>
    </source>
</evidence>
<dbReference type="GO" id="GO:0005794">
    <property type="term" value="C:Golgi apparatus"/>
    <property type="evidence" value="ECO:0007669"/>
    <property type="project" value="TreeGrafter"/>
</dbReference>
<dbReference type="PANTHER" id="PTHR19300:SF48">
    <property type="entry name" value="BETA-1,4-N-ACETYLGALACTOSAMINYLTRANSFERASE"/>
    <property type="match status" value="1"/>
</dbReference>
<dbReference type="Pfam" id="PF02709">
    <property type="entry name" value="Glyco_transf_7C"/>
    <property type="match status" value="1"/>
</dbReference>
<dbReference type="GO" id="GO:0033842">
    <property type="term" value="F:N-acetyl-beta-glucosaminyl-derivative 4-beta-N-acetylgalactosaminyltransferase activity"/>
    <property type="evidence" value="ECO:0007669"/>
    <property type="project" value="TreeGrafter"/>
</dbReference>
<dbReference type="Gene3D" id="3.90.550.10">
    <property type="entry name" value="Spore Coat Polysaccharide Biosynthesis Protein SpsA, Chain A"/>
    <property type="match status" value="1"/>
</dbReference>
<dbReference type="EC" id="2.4.1.-" evidence="11"/>
<dbReference type="InterPro" id="IPR003859">
    <property type="entry name" value="Galactosyl_T"/>
</dbReference>
<dbReference type="GO" id="GO:0046872">
    <property type="term" value="F:metal ion binding"/>
    <property type="evidence" value="ECO:0007669"/>
    <property type="project" value="UniProtKB-UniRule"/>
</dbReference>
<sequence length="317" mass="36757">MRCSYRKKIIYGVITILIFIIFSHPGLYGRSSYEFIEKHNILKYLHEEVNVNLTSNAFTNCDYHDIINDETTLSPNLIEGDLVEGHGIRDGGEYIPQDCRPRFSTAIIVPYRDRAEQLRGFLVYMHTFFRRQRIHYRIFIIEQVDSRPFNRAKLLNIGAVAAINAGFPCIVLHDVDLLPLRPSNLYACTKQPRHMSSSINKFRFVLPYLTLFGGVISIRTSQYKMVNGMSNEYFGWGAEDDDLYSRLRACNFKICRFGPEISQYHMFSHKLQRKGKLRSDLLSFARKRMAADGLSSLHYLEVATVLHPLFTHIMVDL</sequence>
<dbReference type="Proteomes" id="UP000504629">
    <property type="component" value="Unplaced"/>
</dbReference>
<comment type="subcellular location">
    <subcellularLocation>
        <location evidence="1 11">Membrane</location>
        <topology evidence="1 11">Single-pass type II membrane protein</topology>
    </subcellularLocation>
</comment>
<evidence type="ECO:0000256" key="8">
    <source>
        <dbReference type="ARBA" id="ARBA00022989"/>
    </source>
</evidence>
<keyword evidence="11" id="KW-0479">Metal-binding</keyword>
<organism evidence="14 15">
    <name type="scientific">Bombyx mandarina</name>
    <name type="common">Wild silk moth</name>
    <name type="synonym">Wild silkworm</name>
    <dbReference type="NCBI Taxonomy" id="7092"/>
    <lineage>
        <taxon>Eukaryota</taxon>
        <taxon>Metazoa</taxon>
        <taxon>Ecdysozoa</taxon>
        <taxon>Arthropoda</taxon>
        <taxon>Hexapoda</taxon>
        <taxon>Insecta</taxon>
        <taxon>Pterygota</taxon>
        <taxon>Neoptera</taxon>
        <taxon>Endopterygota</taxon>
        <taxon>Lepidoptera</taxon>
        <taxon>Glossata</taxon>
        <taxon>Ditrysia</taxon>
        <taxon>Bombycoidea</taxon>
        <taxon>Bombycidae</taxon>
        <taxon>Bombycinae</taxon>
        <taxon>Bombyx</taxon>
    </lineage>
</organism>
<dbReference type="GO" id="GO:0008378">
    <property type="term" value="F:galactosyltransferase activity"/>
    <property type="evidence" value="ECO:0007669"/>
    <property type="project" value="TreeGrafter"/>
</dbReference>
<gene>
    <name evidence="15" type="primary">LOC114240903</name>
</gene>
<evidence type="ECO:0000256" key="4">
    <source>
        <dbReference type="ARBA" id="ARBA00022676"/>
    </source>
</evidence>